<evidence type="ECO:0000313" key="4">
    <source>
        <dbReference type="Proteomes" id="UP000186228"/>
    </source>
</evidence>
<keyword evidence="2" id="KW-0812">Transmembrane</keyword>
<keyword evidence="2" id="KW-0472">Membrane</keyword>
<feature type="transmembrane region" description="Helical" evidence="2">
    <location>
        <begin position="72"/>
        <end position="90"/>
    </location>
</feature>
<evidence type="ECO:0000313" key="3">
    <source>
        <dbReference type="EMBL" id="SCB21203.1"/>
    </source>
</evidence>
<evidence type="ECO:0000256" key="2">
    <source>
        <dbReference type="SAM" id="Phobius"/>
    </source>
</evidence>
<dbReference type="InterPro" id="IPR024399">
    <property type="entry name" value="DUF2628"/>
</dbReference>
<feature type="region of interest" description="Disordered" evidence="1">
    <location>
        <begin position="138"/>
        <end position="165"/>
    </location>
</feature>
<evidence type="ECO:0000256" key="1">
    <source>
        <dbReference type="SAM" id="MobiDB-lite"/>
    </source>
</evidence>
<protein>
    <recommendedName>
        <fullName evidence="5">DUF2628 domain-containing protein</fullName>
    </recommendedName>
</protein>
<sequence length="165" mass="18300">MASYLILTPPGATSRSEVSDRYRDGTRFIRDGFSWKAFLFPTLWMLFHRLWLYAIATFLLQGIALELMRQPGFFAAGAALLLGVHILAALEGPHALGNRLVGRGWKVSNLVSAHDLATAEEIHFSQLEQEPNLDIHPKNWDIPAQNTNTSRPGPSFGLPGYDGGR</sequence>
<dbReference type="Pfam" id="PF10947">
    <property type="entry name" value="DUF2628"/>
    <property type="match status" value="1"/>
</dbReference>
<organism evidence="3 4">
    <name type="scientific">Rhizobium hainanense</name>
    <dbReference type="NCBI Taxonomy" id="52131"/>
    <lineage>
        <taxon>Bacteria</taxon>
        <taxon>Pseudomonadati</taxon>
        <taxon>Pseudomonadota</taxon>
        <taxon>Alphaproteobacteria</taxon>
        <taxon>Hyphomicrobiales</taxon>
        <taxon>Rhizobiaceae</taxon>
        <taxon>Rhizobium/Agrobacterium group</taxon>
        <taxon>Rhizobium</taxon>
    </lineage>
</organism>
<dbReference type="AlphaFoldDB" id="A0A1C3V0C6"/>
<dbReference type="EMBL" id="FMAC01000004">
    <property type="protein sequence ID" value="SCB21203.1"/>
    <property type="molecule type" value="Genomic_DNA"/>
</dbReference>
<dbReference type="Proteomes" id="UP000186228">
    <property type="component" value="Unassembled WGS sequence"/>
</dbReference>
<dbReference type="RefSeq" id="WP_075853303.1">
    <property type="nucleotide sequence ID" value="NZ_FMAC01000004.1"/>
</dbReference>
<keyword evidence="2" id="KW-1133">Transmembrane helix</keyword>
<gene>
    <name evidence="3" type="ORF">GA0061100_10413</name>
</gene>
<name>A0A1C3V0C6_9HYPH</name>
<dbReference type="OrthoDB" id="7285394at2"/>
<keyword evidence="4" id="KW-1185">Reference proteome</keyword>
<dbReference type="STRING" id="52131.GA0061100_10413"/>
<evidence type="ECO:0008006" key="5">
    <source>
        <dbReference type="Google" id="ProtNLM"/>
    </source>
</evidence>
<feature type="transmembrane region" description="Helical" evidence="2">
    <location>
        <begin position="37"/>
        <end position="60"/>
    </location>
</feature>
<reference evidence="4" key="1">
    <citation type="submission" date="2016-08" db="EMBL/GenBank/DDBJ databases">
        <authorList>
            <person name="Varghese N."/>
            <person name="Submissions Spin"/>
        </authorList>
    </citation>
    <scope>NUCLEOTIDE SEQUENCE [LARGE SCALE GENOMIC DNA]</scope>
    <source>
        <strain evidence="4">CCBAU 57015</strain>
    </source>
</reference>
<accession>A0A1C3V0C6</accession>
<proteinExistence type="predicted"/>